<dbReference type="AlphaFoldDB" id="A0AAE1JRX0"/>
<name>A0AAE1JRX0_9FABA</name>
<dbReference type="FunFam" id="3.40.50.10140:FF:000007">
    <property type="entry name" value="Disease resistance protein (TIR-NBS-LRR class)"/>
    <property type="match status" value="1"/>
</dbReference>
<keyword evidence="2" id="KW-0378">Hydrolase</keyword>
<dbReference type="EC" id="3.2.2.6" evidence="1"/>
<dbReference type="GO" id="GO:0007165">
    <property type="term" value="P:signal transduction"/>
    <property type="evidence" value="ECO:0007669"/>
    <property type="project" value="InterPro"/>
</dbReference>
<dbReference type="SMART" id="SM00255">
    <property type="entry name" value="TIR"/>
    <property type="match status" value="1"/>
</dbReference>
<organism evidence="6 7">
    <name type="scientific">Acacia crassicarpa</name>
    <name type="common">northern wattle</name>
    <dbReference type="NCBI Taxonomy" id="499986"/>
    <lineage>
        <taxon>Eukaryota</taxon>
        <taxon>Viridiplantae</taxon>
        <taxon>Streptophyta</taxon>
        <taxon>Embryophyta</taxon>
        <taxon>Tracheophyta</taxon>
        <taxon>Spermatophyta</taxon>
        <taxon>Magnoliopsida</taxon>
        <taxon>eudicotyledons</taxon>
        <taxon>Gunneridae</taxon>
        <taxon>Pentapetalae</taxon>
        <taxon>rosids</taxon>
        <taxon>fabids</taxon>
        <taxon>Fabales</taxon>
        <taxon>Fabaceae</taxon>
        <taxon>Caesalpinioideae</taxon>
        <taxon>mimosoid clade</taxon>
        <taxon>Acacieae</taxon>
        <taxon>Acacia</taxon>
    </lineage>
</organism>
<protein>
    <recommendedName>
        <fullName evidence="1">ADP-ribosyl cyclase/cyclic ADP-ribose hydrolase</fullName>
        <ecNumber evidence="1">3.2.2.6</ecNumber>
    </recommendedName>
</protein>
<accession>A0AAE1JRX0</accession>
<dbReference type="InterPro" id="IPR035897">
    <property type="entry name" value="Toll_tir_struct_dom_sf"/>
</dbReference>
<evidence type="ECO:0000256" key="2">
    <source>
        <dbReference type="ARBA" id="ARBA00022801"/>
    </source>
</evidence>
<evidence type="ECO:0000256" key="3">
    <source>
        <dbReference type="ARBA" id="ARBA00023027"/>
    </source>
</evidence>
<dbReference type="PANTHER" id="PTHR32009">
    <property type="entry name" value="TMV RESISTANCE PROTEIN N-LIKE"/>
    <property type="match status" value="1"/>
</dbReference>
<proteinExistence type="predicted"/>
<keyword evidence="7" id="KW-1185">Reference proteome</keyword>
<evidence type="ECO:0000259" key="5">
    <source>
        <dbReference type="PROSITE" id="PS50104"/>
    </source>
</evidence>
<keyword evidence="3" id="KW-0520">NAD</keyword>
<dbReference type="PANTHER" id="PTHR32009:SF39">
    <property type="entry name" value="TIR DOMAIN-CONTAINING PROTEIN"/>
    <property type="match status" value="1"/>
</dbReference>
<comment type="caution">
    <text evidence="6">The sequence shown here is derived from an EMBL/GenBank/DDBJ whole genome shotgun (WGS) entry which is preliminary data.</text>
</comment>
<dbReference type="Gene3D" id="3.40.50.10140">
    <property type="entry name" value="Toll/interleukin-1 receptor homology (TIR) domain"/>
    <property type="match status" value="1"/>
</dbReference>
<evidence type="ECO:0000313" key="6">
    <source>
        <dbReference type="EMBL" id="KAK4276102.1"/>
    </source>
</evidence>
<feature type="domain" description="TIR" evidence="5">
    <location>
        <begin position="21"/>
        <end position="170"/>
    </location>
</feature>
<dbReference type="EMBL" id="JAWXYG010000004">
    <property type="protein sequence ID" value="KAK4276102.1"/>
    <property type="molecule type" value="Genomic_DNA"/>
</dbReference>
<evidence type="ECO:0000256" key="4">
    <source>
        <dbReference type="ARBA" id="ARBA00047304"/>
    </source>
</evidence>
<sequence length="170" mass="19432">MANDPNGVGCSSSSSGSTKRWKYHVFLSFRGEDTRTNFTDHLYVALIRKGLKTFRDEEKLERGQSIKPSLLEAIEESRSAVVVLSPNYASSTWCLDELQKIIHLKEESSLQVFPIFYGVDPSDVKKQEGSFAEAFKRHEERFTQDKMKVQGWRDALNKVATISGWHSQNR</sequence>
<dbReference type="PROSITE" id="PS50104">
    <property type="entry name" value="TIR"/>
    <property type="match status" value="1"/>
</dbReference>
<dbReference type="Proteomes" id="UP001293593">
    <property type="component" value="Unassembled WGS sequence"/>
</dbReference>
<comment type="catalytic activity">
    <reaction evidence="4">
        <text>NAD(+) + H2O = ADP-D-ribose + nicotinamide + H(+)</text>
        <dbReference type="Rhea" id="RHEA:16301"/>
        <dbReference type="ChEBI" id="CHEBI:15377"/>
        <dbReference type="ChEBI" id="CHEBI:15378"/>
        <dbReference type="ChEBI" id="CHEBI:17154"/>
        <dbReference type="ChEBI" id="CHEBI:57540"/>
        <dbReference type="ChEBI" id="CHEBI:57967"/>
        <dbReference type="EC" id="3.2.2.6"/>
    </reaction>
    <physiologicalReaction direction="left-to-right" evidence="4">
        <dbReference type="Rhea" id="RHEA:16302"/>
    </physiologicalReaction>
</comment>
<evidence type="ECO:0000256" key="1">
    <source>
        <dbReference type="ARBA" id="ARBA00011982"/>
    </source>
</evidence>
<evidence type="ECO:0000313" key="7">
    <source>
        <dbReference type="Proteomes" id="UP001293593"/>
    </source>
</evidence>
<dbReference type="Pfam" id="PF01582">
    <property type="entry name" value="TIR"/>
    <property type="match status" value="1"/>
</dbReference>
<dbReference type="SUPFAM" id="SSF52200">
    <property type="entry name" value="Toll/Interleukin receptor TIR domain"/>
    <property type="match status" value="1"/>
</dbReference>
<dbReference type="InterPro" id="IPR000157">
    <property type="entry name" value="TIR_dom"/>
</dbReference>
<gene>
    <name evidence="6" type="ORF">QN277_019091</name>
</gene>
<dbReference type="GO" id="GO:0061809">
    <property type="term" value="F:NAD+ nucleosidase activity, cyclic ADP-ribose generating"/>
    <property type="evidence" value="ECO:0007669"/>
    <property type="project" value="UniProtKB-EC"/>
</dbReference>
<reference evidence="6" key="1">
    <citation type="submission" date="2023-10" db="EMBL/GenBank/DDBJ databases">
        <title>Chromosome-level genome of the transformable northern wattle, Acacia crassicarpa.</title>
        <authorList>
            <person name="Massaro I."/>
            <person name="Sinha N.R."/>
            <person name="Poethig S."/>
            <person name="Leichty A.R."/>
        </authorList>
    </citation>
    <scope>NUCLEOTIDE SEQUENCE</scope>
    <source>
        <strain evidence="6">Acra3RX</strain>
        <tissue evidence="6">Leaf</tissue>
    </source>
</reference>